<evidence type="ECO:0000256" key="5">
    <source>
        <dbReference type="ARBA" id="ARBA00023274"/>
    </source>
</evidence>
<dbReference type="SUPFAM" id="SSF69065">
    <property type="entry name" value="RNase III domain-like"/>
    <property type="match status" value="1"/>
</dbReference>
<dbReference type="OrthoDB" id="67027at2759"/>
<dbReference type="PROSITE" id="PS50137">
    <property type="entry name" value="DS_RBD"/>
    <property type="match status" value="1"/>
</dbReference>
<dbReference type="InterPro" id="IPR014720">
    <property type="entry name" value="dsRBD_dom"/>
</dbReference>
<organism evidence="11 12">
    <name type="scientific">Tortispora caseinolytica NRRL Y-17796</name>
    <dbReference type="NCBI Taxonomy" id="767744"/>
    <lineage>
        <taxon>Eukaryota</taxon>
        <taxon>Fungi</taxon>
        <taxon>Dikarya</taxon>
        <taxon>Ascomycota</taxon>
        <taxon>Saccharomycotina</taxon>
        <taxon>Trigonopsidomycetes</taxon>
        <taxon>Trigonopsidales</taxon>
        <taxon>Trigonopsidaceae</taxon>
        <taxon>Tortispora</taxon>
    </lineage>
</organism>
<dbReference type="AlphaFoldDB" id="A0A1E4TJI9"/>
<dbReference type="EMBL" id="KV453841">
    <property type="protein sequence ID" value="ODV91877.1"/>
    <property type="molecule type" value="Genomic_DNA"/>
</dbReference>
<evidence type="ECO:0000256" key="3">
    <source>
        <dbReference type="ARBA" id="ARBA00022980"/>
    </source>
</evidence>
<comment type="similarity">
    <text evidence="6">Belongs to the ribonuclease III family. Mitochondrion-specific ribosomal protein mL44 subfamily.</text>
</comment>
<dbReference type="InterPro" id="IPR036389">
    <property type="entry name" value="RNase_III_sf"/>
</dbReference>
<dbReference type="SMART" id="SM00358">
    <property type="entry name" value="DSRM"/>
    <property type="match status" value="1"/>
</dbReference>
<evidence type="ECO:0000256" key="4">
    <source>
        <dbReference type="ARBA" id="ARBA00023128"/>
    </source>
</evidence>
<proteinExistence type="inferred from homology"/>
<dbReference type="Pfam" id="PF22892">
    <property type="entry name" value="DSRM_MRPL44"/>
    <property type="match status" value="1"/>
</dbReference>
<dbReference type="Gene3D" id="3.30.160.20">
    <property type="match status" value="1"/>
</dbReference>
<evidence type="ECO:0000313" key="11">
    <source>
        <dbReference type="EMBL" id="ODV91877.1"/>
    </source>
</evidence>
<dbReference type="Gene3D" id="1.10.1520.10">
    <property type="entry name" value="Ribonuclease III domain"/>
    <property type="match status" value="1"/>
</dbReference>
<name>A0A1E4TJI9_9ASCO</name>
<dbReference type="PROSITE" id="PS50142">
    <property type="entry name" value="RNASE_3_2"/>
    <property type="match status" value="1"/>
</dbReference>
<keyword evidence="2 8" id="KW-0694">RNA-binding</keyword>
<dbReference type="InterPro" id="IPR044444">
    <property type="entry name" value="Ribosomal_mL44_DSRM_metazoa"/>
</dbReference>
<evidence type="ECO:0000313" key="12">
    <source>
        <dbReference type="Proteomes" id="UP000095023"/>
    </source>
</evidence>
<gene>
    <name evidence="11" type="ORF">CANCADRAFT_30178</name>
</gene>
<dbReference type="GO" id="GO:0006396">
    <property type="term" value="P:RNA processing"/>
    <property type="evidence" value="ECO:0007669"/>
    <property type="project" value="InterPro"/>
</dbReference>
<evidence type="ECO:0000259" key="9">
    <source>
        <dbReference type="PROSITE" id="PS50137"/>
    </source>
</evidence>
<dbReference type="GO" id="GO:0004525">
    <property type="term" value="F:ribonuclease III activity"/>
    <property type="evidence" value="ECO:0007669"/>
    <property type="project" value="InterPro"/>
</dbReference>
<dbReference type="InterPro" id="IPR044443">
    <property type="entry name" value="Ribosomal_mL44_DSRM_fung"/>
</dbReference>
<dbReference type="SUPFAM" id="SSF54768">
    <property type="entry name" value="dsRNA-binding domain-like"/>
    <property type="match status" value="1"/>
</dbReference>
<dbReference type="CDD" id="cd19873">
    <property type="entry name" value="DSRM_MRPL3_like"/>
    <property type="match status" value="1"/>
</dbReference>
<evidence type="ECO:0000259" key="10">
    <source>
        <dbReference type="PROSITE" id="PS50142"/>
    </source>
</evidence>
<dbReference type="Proteomes" id="UP000095023">
    <property type="component" value="Unassembled WGS sequence"/>
</dbReference>
<evidence type="ECO:0000256" key="6">
    <source>
        <dbReference type="ARBA" id="ARBA00024034"/>
    </source>
</evidence>
<dbReference type="PANTHER" id="PTHR11207:SF32">
    <property type="entry name" value="LARGE RIBOSOMAL SUBUNIT PROTEIN ML44"/>
    <property type="match status" value="1"/>
</dbReference>
<keyword evidence="12" id="KW-1185">Reference proteome</keyword>
<dbReference type="InterPro" id="IPR000999">
    <property type="entry name" value="RNase_III_dom"/>
</dbReference>
<accession>A0A1E4TJI9</accession>
<protein>
    <recommendedName>
        <fullName evidence="7">Large ribosomal subunit protein mL44</fullName>
    </recommendedName>
</protein>
<evidence type="ECO:0000256" key="2">
    <source>
        <dbReference type="ARBA" id="ARBA00022884"/>
    </source>
</evidence>
<dbReference type="GO" id="GO:0003725">
    <property type="term" value="F:double-stranded RNA binding"/>
    <property type="evidence" value="ECO:0007669"/>
    <property type="project" value="InterPro"/>
</dbReference>
<sequence>MIPSILRPYRSVGSGSIRVLRSRTLGTRNNSSGSKQPAVPEEVAAKNAELRVLRARLELSDSFPLSLLSTALNTPTSRNEYMKNTDLQRAGRRLLDYRISEYITCKYPRLPTEAVKSASLAFGGEDTLTNIGTIWGIEAERSSGPIPYVEHGVENLGKLRYVPREIKVTRRVVKIQPDTSKGSSFKEAMSSAVEAVFGAVLMTEGPNYAIDLVDGHVLSRRVDFSALFQFSSPSRELHRLCVREGFVEPEYRLLAESGRHTVAPSFVVGAYSGPDKIGEGYGTSKQEARSRAAVNALKAWYLYSPKPVNYPSDGYKGEEYKGVYIDAGQIVV</sequence>
<keyword evidence="4" id="KW-0496">Mitochondrion</keyword>
<dbReference type="GO" id="GO:0003735">
    <property type="term" value="F:structural constituent of ribosome"/>
    <property type="evidence" value="ECO:0007669"/>
    <property type="project" value="TreeGrafter"/>
</dbReference>
<dbReference type="GO" id="GO:0005739">
    <property type="term" value="C:mitochondrion"/>
    <property type="evidence" value="ECO:0007669"/>
    <property type="project" value="TreeGrafter"/>
</dbReference>
<keyword evidence="3" id="KW-0689">Ribosomal protein</keyword>
<keyword evidence="5" id="KW-0687">Ribonucleoprotein</keyword>
<comment type="subcellular location">
    <subcellularLocation>
        <location evidence="1">Mitochondrion</location>
    </subcellularLocation>
</comment>
<reference evidence="12" key="1">
    <citation type="submission" date="2016-02" db="EMBL/GenBank/DDBJ databases">
        <title>Comparative genomics of biotechnologically important yeasts.</title>
        <authorList>
            <consortium name="DOE Joint Genome Institute"/>
            <person name="Riley R."/>
            <person name="Haridas S."/>
            <person name="Wolfe K.H."/>
            <person name="Lopes M.R."/>
            <person name="Hittinger C.T."/>
            <person name="Goker M."/>
            <person name="Salamov A."/>
            <person name="Wisecaver J."/>
            <person name="Long T.M."/>
            <person name="Aerts A.L."/>
            <person name="Barry K."/>
            <person name="Choi C."/>
            <person name="Clum A."/>
            <person name="Coughlan A.Y."/>
            <person name="Deshpande S."/>
            <person name="Douglass A.P."/>
            <person name="Hanson S.J."/>
            <person name="Klenk H.-P."/>
            <person name="Labutti K."/>
            <person name="Lapidus A."/>
            <person name="Lindquist E."/>
            <person name="Lipzen A."/>
            <person name="Meier-Kolthoff J.P."/>
            <person name="Ohm R.A."/>
            <person name="Otillar R.P."/>
            <person name="Pangilinan J."/>
            <person name="Peng Y."/>
            <person name="Rokas A."/>
            <person name="Rosa C.A."/>
            <person name="Scheuner C."/>
            <person name="Sibirny A.A."/>
            <person name="Slot J.C."/>
            <person name="Stielow J.B."/>
            <person name="Sun H."/>
            <person name="Kurtzman C.P."/>
            <person name="Blackwell M."/>
            <person name="Jeffries T.W."/>
            <person name="Grigoriev I.V."/>
        </authorList>
    </citation>
    <scope>NUCLEOTIDE SEQUENCE [LARGE SCALE GENOMIC DNA]</scope>
    <source>
        <strain evidence="12">NRRL Y-17796</strain>
    </source>
</reference>
<evidence type="ECO:0000256" key="7">
    <source>
        <dbReference type="ARBA" id="ARBA00035187"/>
    </source>
</evidence>
<evidence type="ECO:0000256" key="8">
    <source>
        <dbReference type="PROSITE-ProRule" id="PRU00266"/>
    </source>
</evidence>
<feature type="domain" description="RNase III" evidence="10">
    <location>
        <begin position="50"/>
        <end position="205"/>
    </location>
</feature>
<evidence type="ECO:0000256" key="1">
    <source>
        <dbReference type="ARBA" id="ARBA00004173"/>
    </source>
</evidence>
<dbReference type="SMART" id="SM00535">
    <property type="entry name" value="RIBOc"/>
    <property type="match status" value="1"/>
</dbReference>
<dbReference type="PANTHER" id="PTHR11207">
    <property type="entry name" value="RIBONUCLEASE III"/>
    <property type="match status" value="1"/>
</dbReference>
<feature type="domain" description="DRBM" evidence="9">
    <location>
        <begin position="232"/>
        <end position="302"/>
    </location>
</feature>